<feature type="transmembrane region" description="Helical" evidence="4">
    <location>
        <begin position="106"/>
        <end position="128"/>
    </location>
</feature>
<dbReference type="InterPro" id="IPR036259">
    <property type="entry name" value="MFS_trans_sf"/>
</dbReference>
<feature type="transmembrane region" description="Helical" evidence="4">
    <location>
        <begin position="287"/>
        <end position="307"/>
    </location>
</feature>
<organism evidence="5 6">
    <name type="scientific">Limnobacter profundi</name>
    <dbReference type="NCBI Taxonomy" id="2732163"/>
    <lineage>
        <taxon>Bacteria</taxon>
        <taxon>Pseudomonadati</taxon>
        <taxon>Pseudomonadota</taxon>
        <taxon>Betaproteobacteria</taxon>
        <taxon>Burkholderiales</taxon>
        <taxon>Burkholderiaceae</taxon>
        <taxon>Limnobacter</taxon>
    </lineage>
</organism>
<dbReference type="Gene3D" id="1.20.1250.20">
    <property type="entry name" value="MFS general substrate transporter like domains"/>
    <property type="match status" value="2"/>
</dbReference>
<protein>
    <submittedName>
        <fullName evidence="5">MFS transporter</fullName>
    </submittedName>
</protein>
<feature type="transmembrane region" description="Helical" evidence="4">
    <location>
        <begin position="260"/>
        <end position="281"/>
    </location>
</feature>
<dbReference type="Proteomes" id="UP000501130">
    <property type="component" value="Chromosome"/>
</dbReference>
<keyword evidence="2 4" id="KW-1133">Transmembrane helix</keyword>
<feature type="transmembrane region" description="Helical" evidence="4">
    <location>
        <begin position="134"/>
        <end position="153"/>
    </location>
</feature>
<dbReference type="PANTHER" id="PTHR23526:SF2">
    <property type="entry name" value="MAJOR FACILITATOR SUPERFAMILY (MFS) PROFILE DOMAIN-CONTAINING PROTEIN"/>
    <property type="match status" value="1"/>
</dbReference>
<reference evidence="5 6" key="1">
    <citation type="submission" date="2020-05" db="EMBL/GenBank/DDBJ databases">
        <title>Compete genome of Limnobacter sp. SAORIC-580.</title>
        <authorList>
            <person name="Song J."/>
            <person name="Cho J.-C."/>
        </authorList>
    </citation>
    <scope>NUCLEOTIDE SEQUENCE [LARGE SCALE GENOMIC DNA]</scope>
    <source>
        <strain evidence="5 6">SAORIC-580</strain>
    </source>
</reference>
<dbReference type="InterPro" id="IPR011701">
    <property type="entry name" value="MFS"/>
</dbReference>
<evidence type="ECO:0000256" key="1">
    <source>
        <dbReference type="ARBA" id="ARBA00022692"/>
    </source>
</evidence>
<evidence type="ECO:0000256" key="2">
    <source>
        <dbReference type="ARBA" id="ARBA00022989"/>
    </source>
</evidence>
<dbReference type="InterPro" id="IPR052528">
    <property type="entry name" value="Sugar_transport-like"/>
</dbReference>
<feature type="transmembrane region" description="Helical" evidence="4">
    <location>
        <begin position="384"/>
        <end position="407"/>
    </location>
</feature>
<accession>A0ABX6N5I8</accession>
<dbReference type="Pfam" id="PF07690">
    <property type="entry name" value="MFS_1"/>
    <property type="match status" value="1"/>
</dbReference>
<feature type="transmembrane region" description="Helical" evidence="4">
    <location>
        <begin position="413"/>
        <end position="433"/>
    </location>
</feature>
<evidence type="ECO:0000256" key="3">
    <source>
        <dbReference type="ARBA" id="ARBA00023136"/>
    </source>
</evidence>
<feature type="transmembrane region" description="Helical" evidence="4">
    <location>
        <begin position="173"/>
        <end position="192"/>
    </location>
</feature>
<sequence>MQKAKPATTALYDLITGDEDARVCKDIPDESCKHQPVNFFLHLLGNFFTKLADEIASARLVFPWVLGLLGAPMLLVSLAVPIRESGVLLPQLFIAAKIRAIALRKYVWLFGGLLSGFALWACGFALFLDLTAENASWLVFAALLVFSFARGICSVAAKDVLGKTVSKSRRGTLMGLATSVSGLFTLLLGLNLGFYNQIKNNELILASLFGIAGLCWIVASFAIWAIREEPGATAGGGNAGIEALKSLRLLKDDKPFRNFVIVRTLLLSVSLGAPMLIILAQDALGNAALIGLFLIVSGLANTASGYLWGRLADYSSRTLMAIASAINAAVGIAVLLVLQFEIEFSALVLFTGAYFLTSVCLAGVRLGRKTLLVDMATAETRSAYVAVSNTAIGFLILIVGAVVSLLAGQNTHAMLWTFSVLSALACVLCPLLLPAQRA</sequence>
<evidence type="ECO:0000256" key="4">
    <source>
        <dbReference type="SAM" id="Phobius"/>
    </source>
</evidence>
<dbReference type="SUPFAM" id="SSF103473">
    <property type="entry name" value="MFS general substrate transporter"/>
    <property type="match status" value="1"/>
</dbReference>
<dbReference type="EMBL" id="CP053084">
    <property type="protein sequence ID" value="QJR29652.1"/>
    <property type="molecule type" value="Genomic_DNA"/>
</dbReference>
<dbReference type="PANTHER" id="PTHR23526">
    <property type="entry name" value="INTEGRAL MEMBRANE TRANSPORT PROTEIN-RELATED"/>
    <property type="match status" value="1"/>
</dbReference>
<feature type="transmembrane region" description="Helical" evidence="4">
    <location>
        <begin position="319"/>
        <end position="338"/>
    </location>
</feature>
<feature type="transmembrane region" description="Helical" evidence="4">
    <location>
        <begin position="204"/>
        <end position="226"/>
    </location>
</feature>
<evidence type="ECO:0000313" key="6">
    <source>
        <dbReference type="Proteomes" id="UP000501130"/>
    </source>
</evidence>
<keyword evidence="6" id="KW-1185">Reference proteome</keyword>
<proteinExistence type="predicted"/>
<feature type="transmembrane region" description="Helical" evidence="4">
    <location>
        <begin position="61"/>
        <end position="82"/>
    </location>
</feature>
<gene>
    <name evidence="5" type="ORF">HKT17_07955</name>
</gene>
<dbReference type="RefSeq" id="WP_171099139.1">
    <property type="nucleotide sequence ID" value="NZ_CP053084.1"/>
</dbReference>
<keyword evidence="3 4" id="KW-0472">Membrane</keyword>
<evidence type="ECO:0000313" key="5">
    <source>
        <dbReference type="EMBL" id="QJR29652.1"/>
    </source>
</evidence>
<feature type="transmembrane region" description="Helical" evidence="4">
    <location>
        <begin position="344"/>
        <end position="364"/>
    </location>
</feature>
<keyword evidence="1 4" id="KW-0812">Transmembrane</keyword>
<name>A0ABX6N5I8_9BURK</name>